<dbReference type="Gene3D" id="3.30.70.270">
    <property type="match status" value="1"/>
</dbReference>
<dbReference type="InterPro" id="IPR043128">
    <property type="entry name" value="Rev_trsase/Diguanyl_cyclase"/>
</dbReference>
<keyword evidence="3" id="KW-1185">Reference proteome</keyword>
<dbReference type="Proteomes" id="UP001341281">
    <property type="component" value="Chromosome 06"/>
</dbReference>
<gene>
    <name evidence="2" type="ORF">U9M48_028531</name>
</gene>
<dbReference type="SUPFAM" id="SSF56672">
    <property type="entry name" value="DNA/RNA polymerases"/>
    <property type="match status" value="1"/>
</dbReference>
<organism evidence="2 3">
    <name type="scientific">Paspalum notatum var. saurae</name>
    <dbReference type="NCBI Taxonomy" id="547442"/>
    <lineage>
        <taxon>Eukaryota</taxon>
        <taxon>Viridiplantae</taxon>
        <taxon>Streptophyta</taxon>
        <taxon>Embryophyta</taxon>
        <taxon>Tracheophyta</taxon>
        <taxon>Spermatophyta</taxon>
        <taxon>Magnoliopsida</taxon>
        <taxon>Liliopsida</taxon>
        <taxon>Poales</taxon>
        <taxon>Poaceae</taxon>
        <taxon>PACMAD clade</taxon>
        <taxon>Panicoideae</taxon>
        <taxon>Andropogonodae</taxon>
        <taxon>Paspaleae</taxon>
        <taxon>Paspalinae</taxon>
        <taxon>Paspalum</taxon>
    </lineage>
</organism>
<reference evidence="2 3" key="1">
    <citation type="submission" date="2024-02" db="EMBL/GenBank/DDBJ databases">
        <title>High-quality chromosome-scale genome assembly of Pensacola bahiagrass (Paspalum notatum Flugge var. saurae).</title>
        <authorList>
            <person name="Vega J.M."/>
            <person name="Podio M."/>
            <person name="Orjuela J."/>
            <person name="Siena L.A."/>
            <person name="Pessino S.C."/>
            <person name="Combes M.C."/>
            <person name="Mariac C."/>
            <person name="Albertini E."/>
            <person name="Pupilli F."/>
            <person name="Ortiz J.P.A."/>
            <person name="Leblanc O."/>
        </authorList>
    </citation>
    <scope>NUCLEOTIDE SEQUENCE [LARGE SCALE GENOMIC DNA]</scope>
    <source>
        <strain evidence="2">R1</strain>
        <tissue evidence="2">Leaf</tissue>
    </source>
</reference>
<dbReference type="InterPro" id="IPR000477">
    <property type="entry name" value="RT_dom"/>
</dbReference>
<accession>A0AAQ3X1N7</accession>
<evidence type="ECO:0000313" key="3">
    <source>
        <dbReference type="Proteomes" id="UP001341281"/>
    </source>
</evidence>
<sequence>MAMCEFPDVFSEELSGLPSNRDVEFRIKLLQEQLDKGFIRPSSSTWGCPALFVEKKDQGGKRLYVDYRPLNAVTVKNKYLLPHIDILFDQLARARVFSKIDLRSGYYQIKIREEDIPKTAFST</sequence>
<proteinExistence type="predicted"/>
<dbReference type="Pfam" id="PF00078">
    <property type="entry name" value="RVT_1"/>
    <property type="match status" value="1"/>
</dbReference>
<dbReference type="PANTHER" id="PTHR24559:SF444">
    <property type="entry name" value="REVERSE TRANSCRIPTASE DOMAIN-CONTAINING PROTEIN"/>
    <property type="match status" value="1"/>
</dbReference>
<evidence type="ECO:0000313" key="2">
    <source>
        <dbReference type="EMBL" id="WVZ81115.1"/>
    </source>
</evidence>
<feature type="domain" description="Reverse transcriptase" evidence="1">
    <location>
        <begin position="54"/>
        <end position="123"/>
    </location>
</feature>
<dbReference type="PANTHER" id="PTHR24559">
    <property type="entry name" value="TRANSPOSON TY3-I GAG-POL POLYPROTEIN"/>
    <property type="match status" value="1"/>
</dbReference>
<dbReference type="InterPro" id="IPR053134">
    <property type="entry name" value="RNA-dir_DNA_polymerase"/>
</dbReference>
<name>A0AAQ3X1N7_PASNO</name>
<protein>
    <recommendedName>
        <fullName evidence="1">Reverse transcriptase domain-containing protein</fullName>
    </recommendedName>
</protein>
<dbReference type="EMBL" id="CP144750">
    <property type="protein sequence ID" value="WVZ81115.1"/>
    <property type="molecule type" value="Genomic_DNA"/>
</dbReference>
<dbReference type="AlphaFoldDB" id="A0AAQ3X1N7"/>
<evidence type="ECO:0000259" key="1">
    <source>
        <dbReference type="Pfam" id="PF00078"/>
    </source>
</evidence>
<dbReference type="InterPro" id="IPR043502">
    <property type="entry name" value="DNA/RNA_pol_sf"/>
</dbReference>
<dbReference type="Gene3D" id="3.10.10.10">
    <property type="entry name" value="HIV Type 1 Reverse Transcriptase, subunit A, domain 1"/>
    <property type="match status" value="1"/>
</dbReference>
<dbReference type="CDD" id="cd01647">
    <property type="entry name" value="RT_LTR"/>
    <property type="match status" value="1"/>
</dbReference>